<dbReference type="SUPFAM" id="SSF82549">
    <property type="entry name" value="DAK1/DegV-like"/>
    <property type="match status" value="1"/>
</dbReference>
<dbReference type="Pfam" id="PF02734">
    <property type="entry name" value="Dak2"/>
    <property type="match status" value="1"/>
</dbReference>
<dbReference type="PANTHER" id="PTHR28629:SF4">
    <property type="entry name" value="TRIOKINASE_FMN CYCLASE"/>
    <property type="match status" value="1"/>
</dbReference>
<dbReference type="AlphaFoldDB" id="A0A7Z7BAV4"/>
<dbReference type="Pfam" id="PF02733">
    <property type="entry name" value="Dak1"/>
    <property type="match status" value="1"/>
</dbReference>
<dbReference type="InterPro" id="IPR050861">
    <property type="entry name" value="Dihydroxyacetone_Kinase"/>
</dbReference>
<gene>
    <name evidence="7" type="ORF">SAMN04487926_117189</name>
</gene>
<dbReference type="InterPro" id="IPR036117">
    <property type="entry name" value="DhaL_dom_sf"/>
</dbReference>
<evidence type="ECO:0000256" key="2">
    <source>
        <dbReference type="ARBA" id="ARBA00022741"/>
    </source>
</evidence>
<keyword evidence="3 7" id="KW-0418">Kinase</keyword>
<dbReference type="SMART" id="SM01120">
    <property type="entry name" value="Dak2"/>
    <property type="match status" value="1"/>
</dbReference>
<evidence type="ECO:0000256" key="1">
    <source>
        <dbReference type="ARBA" id="ARBA00022679"/>
    </source>
</evidence>
<organism evidence="7 8">
    <name type="scientific">Paraburkholderia steynii</name>
    <dbReference type="NCBI Taxonomy" id="1245441"/>
    <lineage>
        <taxon>Bacteria</taxon>
        <taxon>Pseudomonadati</taxon>
        <taxon>Pseudomonadota</taxon>
        <taxon>Betaproteobacteria</taxon>
        <taxon>Burkholderiales</taxon>
        <taxon>Burkholderiaceae</taxon>
        <taxon>Paraburkholderia</taxon>
    </lineage>
</organism>
<keyword evidence="2" id="KW-0547">Nucleotide-binding</keyword>
<name>A0A7Z7BAV4_9BURK</name>
<dbReference type="NCBIfam" id="NF011049">
    <property type="entry name" value="PRK14479.1"/>
    <property type="match status" value="1"/>
</dbReference>
<evidence type="ECO:0000259" key="6">
    <source>
        <dbReference type="PROSITE" id="PS51481"/>
    </source>
</evidence>
<dbReference type="GO" id="GO:0004371">
    <property type="term" value="F:glycerone kinase activity"/>
    <property type="evidence" value="ECO:0007669"/>
    <property type="project" value="InterPro"/>
</dbReference>
<dbReference type="GO" id="GO:0005524">
    <property type="term" value="F:ATP binding"/>
    <property type="evidence" value="ECO:0007669"/>
    <property type="project" value="UniProtKB-KW"/>
</dbReference>
<sequence>MKKLLNDPSRVVREMLEGLAMLAPETALLRDANVVVRRDLPEAHARRVAIISGGGSGHEPAHAGYVGDGMLAAAVCGEVFTSPSTDAVLAAIRASAGPNGALLVVKNYTGDRLNFGLAAELARAEGIPVEVVVVADDVSLRNTVERGRRRGIAGTVFVHKIAGAAAAAGKTLADVAAMARSAADAIGTMGVALDGCTLPATQQSSFSLADDEIELGLGIHGEKGVQRTKPMPADQLTDTLLTAITDDLQLASGERVALLVNGLGATTPMELAVVARAAINGLKQRGLRIERAWCGTLLSALNMPGCSISVMRVDHERLALLDAPTKVATWPGAGRVNVDGATGIALGAEEDAVASSAEAAVERTPLQLAFDAAARALIGEEARLTELDSKAGDGDLGSSMKRAGEAVLAIPATAWPSAADALADLAVTLRRAIAGSSGPFYATALLRASRRLGESDAPALSDWAAAFDLAVKAISELGGAQPGERTMLDALRPASDAFTEVIGRGEPLATAWTATVDAAEKGAASTASMMPRVGRASYLGERAVGEPDGGAVAVVCWLRALTPFVY</sequence>
<dbReference type="PROSITE" id="PS51480">
    <property type="entry name" value="DHAL"/>
    <property type="match status" value="1"/>
</dbReference>
<evidence type="ECO:0000259" key="5">
    <source>
        <dbReference type="PROSITE" id="PS51480"/>
    </source>
</evidence>
<dbReference type="PANTHER" id="PTHR28629">
    <property type="entry name" value="TRIOKINASE/FMN CYCLASE"/>
    <property type="match status" value="1"/>
</dbReference>
<dbReference type="EMBL" id="FNDI01000017">
    <property type="protein sequence ID" value="SDI47391.1"/>
    <property type="molecule type" value="Genomic_DNA"/>
</dbReference>
<dbReference type="SUPFAM" id="SSF101473">
    <property type="entry name" value="DhaL-like"/>
    <property type="match status" value="1"/>
</dbReference>
<dbReference type="Gene3D" id="3.30.1180.20">
    <property type="entry name" value="Dihydroxyacetone kinase, domain 2"/>
    <property type="match status" value="1"/>
</dbReference>
<evidence type="ECO:0000256" key="4">
    <source>
        <dbReference type="ARBA" id="ARBA00022840"/>
    </source>
</evidence>
<feature type="domain" description="DhaL" evidence="5">
    <location>
        <begin position="364"/>
        <end position="563"/>
    </location>
</feature>
<protein>
    <submittedName>
        <fullName evidence="7">Homodimeric dihydroxyacetone kinase</fullName>
    </submittedName>
</protein>
<proteinExistence type="predicted"/>
<dbReference type="FunFam" id="3.40.50.10440:FF:000001">
    <property type="entry name" value="Dihydroxyacetone kinase, DhaK subunit"/>
    <property type="match status" value="1"/>
</dbReference>
<dbReference type="Gene3D" id="3.40.50.10440">
    <property type="entry name" value="Dihydroxyacetone kinase, domain 1"/>
    <property type="match status" value="1"/>
</dbReference>
<dbReference type="Gene3D" id="1.25.40.340">
    <property type="match status" value="1"/>
</dbReference>
<dbReference type="GO" id="GO:0005829">
    <property type="term" value="C:cytosol"/>
    <property type="evidence" value="ECO:0007669"/>
    <property type="project" value="TreeGrafter"/>
</dbReference>
<dbReference type="GO" id="GO:0019563">
    <property type="term" value="P:glycerol catabolic process"/>
    <property type="evidence" value="ECO:0007669"/>
    <property type="project" value="TreeGrafter"/>
</dbReference>
<dbReference type="RefSeq" id="WP_091783604.1">
    <property type="nucleotide sequence ID" value="NZ_FNDI01000017.1"/>
</dbReference>
<dbReference type="PROSITE" id="PS51481">
    <property type="entry name" value="DHAK"/>
    <property type="match status" value="1"/>
</dbReference>
<dbReference type="InterPro" id="IPR004006">
    <property type="entry name" value="DhaK_dom"/>
</dbReference>
<keyword evidence="1" id="KW-0808">Transferase</keyword>
<dbReference type="FunFam" id="1.25.40.340:FF:000002">
    <property type="entry name" value="Dihydroxyacetone kinase, L subunit"/>
    <property type="match status" value="1"/>
</dbReference>
<evidence type="ECO:0000313" key="7">
    <source>
        <dbReference type="EMBL" id="SDI47391.1"/>
    </source>
</evidence>
<dbReference type="Proteomes" id="UP000198900">
    <property type="component" value="Unassembled WGS sequence"/>
</dbReference>
<dbReference type="InterPro" id="IPR004007">
    <property type="entry name" value="DhaL_dom"/>
</dbReference>
<dbReference type="FunFam" id="3.30.1180.20:FF:000001">
    <property type="entry name" value="Dihydroxyacetone kinase 1"/>
    <property type="match status" value="1"/>
</dbReference>
<evidence type="ECO:0000256" key="3">
    <source>
        <dbReference type="ARBA" id="ARBA00022777"/>
    </source>
</evidence>
<keyword evidence="4" id="KW-0067">ATP-binding</keyword>
<feature type="domain" description="DhaK" evidence="6">
    <location>
        <begin position="7"/>
        <end position="330"/>
    </location>
</feature>
<evidence type="ECO:0000313" key="8">
    <source>
        <dbReference type="Proteomes" id="UP000198900"/>
    </source>
</evidence>
<keyword evidence="8" id="KW-1185">Reference proteome</keyword>
<comment type="caution">
    <text evidence="7">The sequence shown here is derived from an EMBL/GenBank/DDBJ whole genome shotgun (WGS) entry which is preliminary data.</text>
</comment>
<reference evidence="7" key="1">
    <citation type="submission" date="2016-10" db="EMBL/GenBank/DDBJ databases">
        <authorList>
            <person name="Varghese N."/>
            <person name="Submissions S."/>
        </authorList>
    </citation>
    <scope>NUCLEOTIDE SEQUENCE [LARGE SCALE GENOMIC DNA]</scope>
    <source>
        <strain evidence="7">YR281</strain>
    </source>
</reference>
<accession>A0A7Z7BAV4</accession>